<evidence type="ECO:0000256" key="11">
    <source>
        <dbReference type="SAM" id="Phobius"/>
    </source>
</evidence>
<keyword evidence="6" id="KW-0297">G-protein coupled receptor</keyword>
<evidence type="ECO:0000256" key="1">
    <source>
        <dbReference type="ARBA" id="ARBA00004141"/>
    </source>
</evidence>
<evidence type="ECO:0000313" key="12">
    <source>
        <dbReference type="EMBL" id="TKW56933.1"/>
    </source>
</evidence>
<evidence type="ECO:0000256" key="3">
    <source>
        <dbReference type="ARBA" id="ARBA00022507"/>
    </source>
</evidence>
<keyword evidence="13" id="KW-1185">Reference proteome</keyword>
<keyword evidence="4 11" id="KW-0812">Transmembrane</keyword>
<reference evidence="12 13" key="1">
    <citation type="journal article" date="2019" name="PLoS ONE">
        <title>Comparative genome analysis indicates high evolutionary potential of pathogenicity genes in Colletotrichum tanaceti.</title>
        <authorList>
            <person name="Lelwala R.V."/>
            <person name="Korhonen P.K."/>
            <person name="Young N.D."/>
            <person name="Scott J.B."/>
            <person name="Ades P.A."/>
            <person name="Gasser R.B."/>
            <person name="Taylor P.W.J."/>
        </authorList>
    </citation>
    <scope>NUCLEOTIDE SEQUENCE [LARGE SCALE GENOMIC DNA]</scope>
    <source>
        <strain evidence="12">BRIP57314</strain>
    </source>
</reference>
<protein>
    <recommendedName>
        <fullName evidence="14">Pheromone a factor receptor</fullName>
    </recommendedName>
</protein>
<dbReference type="GO" id="GO:0005886">
    <property type="term" value="C:plasma membrane"/>
    <property type="evidence" value="ECO:0007669"/>
    <property type="project" value="TreeGrafter"/>
</dbReference>
<keyword evidence="8" id="KW-0675">Receptor</keyword>
<evidence type="ECO:0000256" key="2">
    <source>
        <dbReference type="ARBA" id="ARBA00011085"/>
    </source>
</evidence>
<keyword evidence="5 11" id="KW-1133">Transmembrane helix</keyword>
<dbReference type="PANTHER" id="PTHR28097:SF1">
    <property type="entry name" value="PHEROMONE A FACTOR RECEPTOR"/>
    <property type="match status" value="1"/>
</dbReference>
<feature type="transmembrane region" description="Helical" evidence="11">
    <location>
        <begin position="245"/>
        <end position="262"/>
    </location>
</feature>
<comment type="subcellular location">
    <subcellularLocation>
        <location evidence="1">Membrane</location>
        <topology evidence="1">Multi-pass membrane protein</topology>
    </subcellularLocation>
</comment>
<evidence type="ECO:0000256" key="5">
    <source>
        <dbReference type="ARBA" id="ARBA00022989"/>
    </source>
</evidence>
<feature type="transmembrane region" description="Helical" evidence="11">
    <location>
        <begin position="31"/>
        <end position="51"/>
    </location>
</feature>
<dbReference type="PANTHER" id="PTHR28097">
    <property type="entry name" value="PHEROMONE A FACTOR RECEPTOR"/>
    <property type="match status" value="1"/>
</dbReference>
<sequence>MAPALATLMARTSLMVPNPPAAPYTEPYLTANLVCRVALALLANAVCCVPLGNLYRQGELAPVVLIGTVVAANCLTVVNALVWHNDNVYEWWDGQLWCDLHAYLYQPLMPLYWLSVLAITRNLAHQMGLSRAGPLSRRERRRKTLVEALIVLVAQATRPALMSNSSAASRASRTRWRLFLVTACVLVPYMPLELYMTAAQFRTDMLSRGFDFRRIRQQVDDPFPWDTILLLPSGSLGFLELNHQYLAIATALPVFYFFGMTTDTTKTYRRAMRALGFGRVFPRLREGFAASGHAEQRPEAPWQEQVVLTLMKSAGDDDSQTSPCDPEGIIKPSSDRHHGHSQGSSNASDSLWPHDRAILDGQSAITLPAKAHVYARSE</sequence>
<feature type="transmembrane region" description="Helical" evidence="11">
    <location>
        <begin position="176"/>
        <end position="201"/>
    </location>
</feature>
<keyword evidence="9" id="KW-0807">Transducer</keyword>
<dbReference type="Proteomes" id="UP000310108">
    <property type="component" value="Unassembled WGS sequence"/>
</dbReference>
<dbReference type="EMBL" id="PJEX01000054">
    <property type="protein sequence ID" value="TKW56933.1"/>
    <property type="molecule type" value="Genomic_DNA"/>
</dbReference>
<dbReference type="Pfam" id="PF02076">
    <property type="entry name" value="STE3"/>
    <property type="match status" value="2"/>
</dbReference>
<evidence type="ECO:0000313" key="13">
    <source>
        <dbReference type="Proteomes" id="UP000310108"/>
    </source>
</evidence>
<dbReference type="GO" id="GO:0004932">
    <property type="term" value="F:mating-type factor pheromone receptor activity"/>
    <property type="evidence" value="ECO:0007669"/>
    <property type="project" value="InterPro"/>
</dbReference>
<dbReference type="GO" id="GO:0000750">
    <property type="term" value="P:pheromone-dependent signal transduction involved in conjugation with cellular fusion"/>
    <property type="evidence" value="ECO:0007669"/>
    <property type="project" value="TreeGrafter"/>
</dbReference>
<keyword evidence="3" id="KW-0589">Pheromone response</keyword>
<evidence type="ECO:0008006" key="14">
    <source>
        <dbReference type="Google" id="ProtNLM"/>
    </source>
</evidence>
<feature type="transmembrane region" description="Helical" evidence="11">
    <location>
        <begin position="63"/>
        <end position="83"/>
    </location>
</feature>
<gene>
    <name evidence="12" type="ORF">CTA1_8001</name>
</gene>
<dbReference type="AlphaFoldDB" id="A0A4U6XML5"/>
<accession>A0A4U6XML5</accession>
<evidence type="ECO:0000256" key="8">
    <source>
        <dbReference type="ARBA" id="ARBA00023170"/>
    </source>
</evidence>
<comment type="caution">
    <text evidence="12">The sequence shown here is derived from an EMBL/GenBank/DDBJ whole genome shotgun (WGS) entry which is preliminary data.</text>
</comment>
<keyword evidence="7 11" id="KW-0472">Membrane</keyword>
<evidence type="ECO:0000256" key="7">
    <source>
        <dbReference type="ARBA" id="ARBA00023136"/>
    </source>
</evidence>
<evidence type="ECO:0000256" key="9">
    <source>
        <dbReference type="ARBA" id="ARBA00023224"/>
    </source>
</evidence>
<name>A0A4U6XML5_9PEZI</name>
<evidence type="ECO:0000256" key="4">
    <source>
        <dbReference type="ARBA" id="ARBA00022692"/>
    </source>
</evidence>
<proteinExistence type="inferred from homology"/>
<evidence type="ECO:0000256" key="10">
    <source>
        <dbReference type="SAM" id="MobiDB-lite"/>
    </source>
</evidence>
<comment type="similarity">
    <text evidence="2">Belongs to the G-protein coupled receptor 4 family.</text>
</comment>
<feature type="region of interest" description="Disordered" evidence="10">
    <location>
        <begin position="314"/>
        <end position="355"/>
    </location>
</feature>
<feature type="transmembrane region" description="Helical" evidence="11">
    <location>
        <begin position="103"/>
        <end position="124"/>
    </location>
</feature>
<dbReference type="InterPro" id="IPR001499">
    <property type="entry name" value="GPCR_STE3"/>
</dbReference>
<organism evidence="12 13">
    <name type="scientific">Colletotrichum tanaceti</name>
    <dbReference type="NCBI Taxonomy" id="1306861"/>
    <lineage>
        <taxon>Eukaryota</taxon>
        <taxon>Fungi</taxon>
        <taxon>Dikarya</taxon>
        <taxon>Ascomycota</taxon>
        <taxon>Pezizomycotina</taxon>
        <taxon>Sordariomycetes</taxon>
        <taxon>Hypocreomycetidae</taxon>
        <taxon>Glomerellales</taxon>
        <taxon>Glomerellaceae</taxon>
        <taxon>Colletotrichum</taxon>
        <taxon>Colletotrichum destructivum species complex</taxon>
    </lineage>
</organism>
<evidence type="ECO:0000256" key="6">
    <source>
        <dbReference type="ARBA" id="ARBA00023040"/>
    </source>
</evidence>